<evidence type="ECO:0000256" key="2">
    <source>
        <dbReference type="SAM" id="MobiDB-lite"/>
    </source>
</evidence>
<gene>
    <name evidence="3" type="ORF">SI65_07405</name>
</gene>
<dbReference type="EMBL" id="JXNT01000009">
    <property type="protein sequence ID" value="ODM17006.1"/>
    <property type="molecule type" value="Genomic_DNA"/>
</dbReference>
<proteinExistence type="predicted"/>
<organism evidence="3 4">
    <name type="scientific">Aspergillus cristatus</name>
    <name type="common">Chinese Fuzhuan brick tea-fermentation fungus</name>
    <name type="synonym">Eurotium cristatum</name>
    <dbReference type="NCBI Taxonomy" id="573508"/>
    <lineage>
        <taxon>Eukaryota</taxon>
        <taxon>Fungi</taxon>
        <taxon>Dikarya</taxon>
        <taxon>Ascomycota</taxon>
        <taxon>Pezizomycotina</taxon>
        <taxon>Eurotiomycetes</taxon>
        <taxon>Eurotiomycetidae</taxon>
        <taxon>Eurotiales</taxon>
        <taxon>Aspergillaceae</taxon>
        <taxon>Aspergillus</taxon>
        <taxon>Aspergillus subgen. Aspergillus</taxon>
    </lineage>
</organism>
<feature type="coiled-coil region" evidence="1">
    <location>
        <begin position="344"/>
        <end position="392"/>
    </location>
</feature>
<evidence type="ECO:0000313" key="3">
    <source>
        <dbReference type="EMBL" id="ODM17006.1"/>
    </source>
</evidence>
<name>A0A1E3B9C7_ASPCR</name>
<reference evidence="3 4" key="1">
    <citation type="journal article" date="2016" name="BMC Genomics">
        <title>Comparative genomic and transcriptomic analyses of the Fuzhuan brick tea-fermentation fungus Aspergillus cristatus.</title>
        <authorList>
            <person name="Ge Y."/>
            <person name="Wang Y."/>
            <person name="Liu Y."/>
            <person name="Tan Y."/>
            <person name="Ren X."/>
            <person name="Zhang X."/>
            <person name="Hyde K.D."/>
            <person name="Liu Y."/>
            <person name="Liu Z."/>
        </authorList>
    </citation>
    <scope>NUCLEOTIDE SEQUENCE [LARGE SCALE GENOMIC DNA]</scope>
    <source>
        <strain evidence="3 4">GZAAS20.1005</strain>
    </source>
</reference>
<dbReference type="AlphaFoldDB" id="A0A1E3B9C7"/>
<accession>A0A1E3B9C7</accession>
<protein>
    <recommendedName>
        <fullName evidence="5">rRNA adenine N(6)-methyltransferase</fullName>
    </recommendedName>
</protein>
<keyword evidence="1" id="KW-0175">Coiled coil</keyword>
<dbReference type="VEuPathDB" id="FungiDB:SI65_07405"/>
<feature type="region of interest" description="Disordered" evidence="2">
    <location>
        <begin position="523"/>
        <end position="544"/>
    </location>
</feature>
<evidence type="ECO:0000313" key="4">
    <source>
        <dbReference type="Proteomes" id="UP000094569"/>
    </source>
</evidence>
<comment type="caution">
    <text evidence="3">The sequence shown here is derived from an EMBL/GenBank/DDBJ whole genome shotgun (WGS) entry which is preliminary data.</text>
</comment>
<keyword evidence="4" id="KW-1185">Reference proteome</keyword>
<feature type="region of interest" description="Disordered" evidence="2">
    <location>
        <begin position="267"/>
        <end position="293"/>
    </location>
</feature>
<evidence type="ECO:0008006" key="5">
    <source>
        <dbReference type="Google" id="ProtNLM"/>
    </source>
</evidence>
<dbReference type="OrthoDB" id="16079at2759"/>
<dbReference type="Proteomes" id="UP000094569">
    <property type="component" value="Unassembled WGS sequence"/>
</dbReference>
<dbReference type="Gene3D" id="3.40.50.150">
    <property type="entry name" value="Vaccinia Virus protein VP39"/>
    <property type="match status" value="1"/>
</dbReference>
<evidence type="ECO:0000256" key="1">
    <source>
        <dbReference type="SAM" id="Coils"/>
    </source>
</evidence>
<sequence>MPPGMNRWTPVARFPLTKRMNDRFPGPGRKRTWAKSEIVNEDLCDDILHRVSPYLNRKSPIDILDLWPGVGLFSSKVNDFLKPRRHLMIEPLLDTYGPFLKPLAASKPGYELLSLDIHAHRDWDSIISKHLPEQGPSSGDSSGAVAKNDTLLVLASPPPNTSKRNHYTPSRWWSIFLEMCLRQAGFHTYGCVRLLATLPSVEVPNIIPRTVVERKRPALLTESLALHAFELASPMDSGFWTMTKGWDVMAQNAARVAERTAANKIEIPPGREPRTYPLAPESPEAGWKPAPYTPRVSTEKLEQLIKLAEEVSKTSSDKTAKQKRSRALIQINQDNRHAYIRAQLKEKRIQIDQLTKSLSQAAADPKTTLESLKQYTDQIDALLSKIEEEASENHYDTFTHLSGLVDDHRASLHTGNFDDGLLHWDRRPFEPLHIDPEELYPQELDRTVLYFEPDVNSPVIQRVKEVDPSKRSNLFQLFEFLTLAFNTRGSMPVSELLSLMFPSKSIRDLIRAIPSLATYAGKKPKPDFDSIPKPPPSEVDPSTTYQENIDYDLSEVRLRSLPALTLWEITLEYMNTAADKSPVHLNRLLGGSLTSFRTGDYKASYKRLN</sequence>
<dbReference type="InterPro" id="IPR029063">
    <property type="entry name" value="SAM-dependent_MTases_sf"/>
</dbReference>